<sequence>MASKSTSSQQSSHLSPSSKVNFKCEEGIIAYNNAVALLEHSNVLCHPMLSFQSNYETTKTITFSLSSVEKSLSFTQEEFISTTGLPVCKNVVPTPPKEIVRAGLYLSMIFEKLLGENYINGDLTFVKPYTISASSFQTTLASEVSFTSHMLKVDKLFQEHEQSLILSFEKVNADDSVDKSLSRTTVILPKKQVTETQHTKERVAIADATKSLEASESVLVQKDQEEVKEFGLESIGDITFDQIMDEINQKNKAAQETPEIPFDTESEIKIIKKFQPTKLDDDAQIAFLSVEPSPFEHDHSKSTKQGDFDFEFGLHFMPDDDLVSLIGLETPDSVDNHSNKGTPGTFNAFIDMPAQSDPFGHLHKLHILNTNVNQLESSITKKVSDDV</sequence>
<accession>A0ABQ5HQZ2</accession>
<evidence type="ECO:0000313" key="1">
    <source>
        <dbReference type="EMBL" id="GJT90234.1"/>
    </source>
</evidence>
<organism evidence="1 2">
    <name type="scientific">Tanacetum coccineum</name>
    <dbReference type="NCBI Taxonomy" id="301880"/>
    <lineage>
        <taxon>Eukaryota</taxon>
        <taxon>Viridiplantae</taxon>
        <taxon>Streptophyta</taxon>
        <taxon>Embryophyta</taxon>
        <taxon>Tracheophyta</taxon>
        <taxon>Spermatophyta</taxon>
        <taxon>Magnoliopsida</taxon>
        <taxon>eudicotyledons</taxon>
        <taxon>Gunneridae</taxon>
        <taxon>Pentapetalae</taxon>
        <taxon>asterids</taxon>
        <taxon>campanulids</taxon>
        <taxon>Asterales</taxon>
        <taxon>Asteraceae</taxon>
        <taxon>Asteroideae</taxon>
        <taxon>Anthemideae</taxon>
        <taxon>Anthemidinae</taxon>
        <taxon>Tanacetum</taxon>
    </lineage>
</organism>
<reference evidence="1" key="2">
    <citation type="submission" date="2022-01" db="EMBL/GenBank/DDBJ databases">
        <authorList>
            <person name="Yamashiro T."/>
            <person name="Shiraishi A."/>
            <person name="Satake H."/>
            <person name="Nakayama K."/>
        </authorList>
    </citation>
    <scope>NUCLEOTIDE SEQUENCE</scope>
</reference>
<evidence type="ECO:0000313" key="2">
    <source>
        <dbReference type="Proteomes" id="UP001151760"/>
    </source>
</evidence>
<dbReference type="Proteomes" id="UP001151760">
    <property type="component" value="Unassembled WGS sequence"/>
</dbReference>
<gene>
    <name evidence="1" type="ORF">Tco_1079079</name>
</gene>
<proteinExistence type="predicted"/>
<name>A0ABQ5HQZ2_9ASTR</name>
<protein>
    <submittedName>
        <fullName evidence="1">Uncharacterized protein</fullName>
    </submittedName>
</protein>
<keyword evidence="2" id="KW-1185">Reference proteome</keyword>
<comment type="caution">
    <text evidence="1">The sequence shown here is derived from an EMBL/GenBank/DDBJ whole genome shotgun (WGS) entry which is preliminary data.</text>
</comment>
<dbReference type="EMBL" id="BQNB010019903">
    <property type="protein sequence ID" value="GJT90234.1"/>
    <property type="molecule type" value="Genomic_DNA"/>
</dbReference>
<reference evidence="1" key="1">
    <citation type="journal article" date="2022" name="Int. J. Mol. Sci.">
        <title>Draft Genome of Tanacetum Coccineum: Genomic Comparison of Closely Related Tanacetum-Family Plants.</title>
        <authorList>
            <person name="Yamashiro T."/>
            <person name="Shiraishi A."/>
            <person name="Nakayama K."/>
            <person name="Satake H."/>
        </authorList>
    </citation>
    <scope>NUCLEOTIDE SEQUENCE</scope>
</reference>